<dbReference type="Pfam" id="PF18962">
    <property type="entry name" value="Por_Secre_tail"/>
    <property type="match status" value="1"/>
</dbReference>
<dbReference type="PANTHER" id="PTHR10963:SF55">
    <property type="entry name" value="GLYCOSIDE HYDROLASE FAMILY 16 PROTEIN"/>
    <property type="match status" value="1"/>
</dbReference>
<dbReference type="PANTHER" id="PTHR10963">
    <property type="entry name" value="GLYCOSYL HYDROLASE-RELATED"/>
    <property type="match status" value="1"/>
</dbReference>
<dbReference type="Proteomes" id="UP000812270">
    <property type="component" value="Unassembled WGS sequence"/>
</dbReference>
<dbReference type="EMBL" id="JAHSPG010000018">
    <property type="protein sequence ID" value="MBV4360404.1"/>
    <property type="molecule type" value="Genomic_DNA"/>
</dbReference>
<dbReference type="InterPro" id="IPR045829">
    <property type="entry name" value="PKD_6"/>
</dbReference>
<sequence length="1198" mass="130517">MKNSSFHSANPYTQISFGSRLTNLLAVALLSLLLPNLASAQILCQPQLVWHDEFNTPGNLTQWKVYEGDGCNEGSGCGFGNSELQLYRALNAVVADTTLSLNTKYETVVNPVNNKTYKYTSAKLMTKLTGSDSLQTFLFGRIEARIKLSSAGGAWPGFWMLPDGGGWPNTGEIDIMEAKHKNPTDVNGTIHYAYPAGVHQQSGSKFLSGIDLSADYHVYAVEWSPYKIDWYVDNNLYVSQTPETTVGGAWPFDASKMYIILNVAVGGPNTPYTGKIAPTPADYPTSMKVDYVRVYKGIYNYAVYGKNAVYPNETYQDYRIDSITGATYNWTVPSGASIIAGQGTNVITVNWGSTEGNVTVNVTTPGCSQKTFSRKVIMKKPLVADKLFDDFETTRIATYGPLTGTLQQAVANPLPGRVNTSTLVGKYTRNAASQYDNIYFGNMSVTNAMDYVQGKKKLLIDVYTTAPIGSEVDIQLENTSLSSVNAFPSGRHSKYVAYTTRQNSWETLEFNYTQTIANSGVDIFSIDKICLLPEPGKYTGNVYYFDNVRTIQQPSAKWTVIASDTLENYDGVSKVAFDPTFTSGAYTAQVTNPAIGGNNTSAKVARYIRKDTTAYDVLFFNTNNTIVSASPFKNQVYQLQMDIYTSAPAGTPVSVNLQNNALAQLAYPSGRNSVYQSVTTKQNQWETLTFFYSSAPNGASNLAIDQLVILFSPNKPVAQTYYIDNIRIGKKVTYASSATYENYDSTHLFTYMQSDGAYVPNITNPAPNTVNSSAKAAKYTRNTAVPYDVLLFSSTSIKDGEQFKQSARMFAMDVYTSAPVGTILSWQLESSAKSTPSNYPTGRHSNFQGKVTQTNAWHTVYFYLESIPDPSTYDNEVDRIDFLFAANTANGDVYYIDNLRALNGSTSADTTVTTPPTTDLPSPWQHQDIGAVAAEGSATYSNNVFTVKASGADIWNAADEFHFVYRTLTGDGQIIAKVDTLGNTNASAKACVMIRETLDAGAKEVNTLVKAVSGTAISYRSATGGTTTSVNTSGAPPKWLKLVRTGDAFSSYRSDDGASWTLISTKTVAMTSQVYIGMGVTSHNDGVLTTARFSNVSVSGNLSGTAVLPATISSFIANDNAAAFKAYPNPAKDVLSVQWPEAAGSLVIYDINGREVYNQKTRPDQHSAVINLAGWQSGLYILSIRSSDGVRNFKFMKQ</sequence>
<evidence type="ECO:0000256" key="1">
    <source>
        <dbReference type="ARBA" id="ARBA00006865"/>
    </source>
</evidence>
<dbReference type="RefSeq" id="WP_217794748.1">
    <property type="nucleotide sequence ID" value="NZ_JAHSPG010000018.1"/>
</dbReference>
<dbReference type="AlphaFoldDB" id="A0A9E2SFH1"/>
<name>A0A9E2SFH1_9BACT</name>
<evidence type="ECO:0000313" key="3">
    <source>
        <dbReference type="EMBL" id="MBV4360404.1"/>
    </source>
</evidence>
<keyword evidence="4" id="KW-1185">Reference proteome</keyword>
<dbReference type="Pfam" id="PF00722">
    <property type="entry name" value="Glyco_hydro_16"/>
    <property type="match status" value="1"/>
</dbReference>
<evidence type="ECO:0000259" key="2">
    <source>
        <dbReference type="PROSITE" id="PS51762"/>
    </source>
</evidence>
<reference evidence="3" key="1">
    <citation type="submission" date="2021-06" db="EMBL/GenBank/DDBJ databases">
        <authorList>
            <person name="Huq M.A."/>
        </authorList>
    </citation>
    <scope>NUCLEOTIDE SEQUENCE</scope>
    <source>
        <strain evidence="3">MAH-26</strain>
    </source>
</reference>
<dbReference type="PROSITE" id="PS51762">
    <property type="entry name" value="GH16_2"/>
    <property type="match status" value="1"/>
</dbReference>
<dbReference type="InterPro" id="IPR026444">
    <property type="entry name" value="Secre_tail"/>
</dbReference>
<evidence type="ECO:0000313" key="4">
    <source>
        <dbReference type="Proteomes" id="UP000812270"/>
    </source>
</evidence>
<comment type="similarity">
    <text evidence="1">Belongs to the glycosyl hydrolase 16 family.</text>
</comment>
<proteinExistence type="inferred from homology"/>
<dbReference type="NCBIfam" id="TIGR04183">
    <property type="entry name" value="Por_Secre_tail"/>
    <property type="match status" value="1"/>
</dbReference>
<accession>A0A9E2SFH1</accession>
<dbReference type="InterPro" id="IPR050546">
    <property type="entry name" value="Glycosyl_Hydrlase_16"/>
</dbReference>
<dbReference type="InterPro" id="IPR000757">
    <property type="entry name" value="Beta-glucanase-like"/>
</dbReference>
<organism evidence="3 4">
    <name type="scientific">Pinibacter aurantiacus</name>
    <dbReference type="NCBI Taxonomy" id="2851599"/>
    <lineage>
        <taxon>Bacteria</taxon>
        <taxon>Pseudomonadati</taxon>
        <taxon>Bacteroidota</taxon>
        <taxon>Chitinophagia</taxon>
        <taxon>Chitinophagales</taxon>
        <taxon>Chitinophagaceae</taxon>
        <taxon>Pinibacter</taxon>
    </lineage>
</organism>
<protein>
    <submittedName>
        <fullName evidence="3">Family 16 glycosylhydrolase</fullName>
    </submittedName>
</protein>
<dbReference type="GO" id="GO:0005975">
    <property type="term" value="P:carbohydrate metabolic process"/>
    <property type="evidence" value="ECO:0007669"/>
    <property type="project" value="InterPro"/>
</dbReference>
<dbReference type="Pfam" id="PF19408">
    <property type="entry name" value="PKD_6"/>
    <property type="match status" value="1"/>
</dbReference>
<comment type="caution">
    <text evidence="3">The sequence shown here is derived from an EMBL/GenBank/DDBJ whole genome shotgun (WGS) entry which is preliminary data.</text>
</comment>
<feature type="domain" description="GH16" evidence="2">
    <location>
        <begin position="38"/>
        <end position="300"/>
    </location>
</feature>
<gene>
    <name evidence="3" type="ORF">KTO63_24785</name>
</gene>
<dbReference type="CDD" id="cd08023">
    <property type="entry name" value="GH16_laminarinase_like"/>
    <property type="match status" value="1"/>
</dbReference>
<dbReference type="GO" id="GO:0004553">
    <property type="term" value="F:hydrolase activity, hydrolyzing O-glycosyl compounds"/>
    <property type="evidence" value="ECO:0007669"/>
    <property type="project" value="InterPro"/>
</dbReference>